<evidence type="ECO:0000256" key="3">
    <source>
        <dbReference type="ARBA" id="ARBA00007056"/>
    </source>
</evidence>
<dbReference type="PROSITE" id="PS00119">
    <property type="entry name" value="PA2_ASP"/>
    <property type="match status" value="1"/>
</dbReference>
<comment type="catalytic activity">
    <reaction evidence="12">
        <text>N-hexadecanoyl-1,2-di-(9Z-octadecenoyl)-sn-glycero-3-phosphoethanolamine + H2O = N-hexadecanoyl-1-(9Z-octadecenoyl)-sn-glycero-3-phosphoethanolamine + (9Z)-octadecenoate + H(+)</text>
        <dbReference type="Rhea" id="RHEA:45424"/>
        <dbReference type="ChEBI" id="CHEBI:15377"/>
        <dbReference type="ChEBI" id="CHEBI:15378"/>
        <dbReference type="ChEBI" id="CHEBI:30823"/>
        <dbReference type="ChEBI" id="CHEBI:78097"/>
        <dbReference type="ChEBI" id="CHEBI:85217"/>
    </reaction>
    <physiologicalReaction direction="left-to-right" evidence="12">
        <dbReference type="Rhea" id="RHEA:45425"/>
    </physiologicalReaction>
</comment>
<dbReference type="PROSITE" id="PS00118">
    <property type="entry name" value="PA2_HIS"/>
    <property type="match status" value="1"/>
</dbReference>
<dbReference type="EC" id="3.1.1.4" evidence="20"/>
<dbReference type="PANTHER" id="PTHR11716">
    <property type="entry name" value="PHOSPHOLIPASE A2 FAMILY MEMBER"/>
    <property type="match status" value="1"/>
</dbReference>
<dbReference type="RefSeq" id="XP_060056930.1">
    <property type="nucleotide sequence ID" value="XM_060200947.1"/>
</dbReference>
<accession>A0ABM3Y786</accession>
<keyword evidence="5" id="KW-0929">Antimicrobial</keyword>
<evidence type="ECO:0000313" key="23">
    <source>
        <dbReference type="RefSeq" id="XP_060056930.1"/>
    </source>
</evidence>
<name>A0ABM3Y786_ERIEU</name>
<comment type="catalytic activity">
    <reaction evidence="14">
        <text>1-hexadecanoyl-2-(5Z,8Z,11Z,14Z-eicosatetraenoyl)-sn-glycero-3-phosphoethanolamine + H2O = 1-hexadecanoyl-sn-glycero-3-phosphoethanolamine + (5Z,8Z,11Z,14Z)-eicosatetraenoate + H(+)</text>
        <dbReference type="Rhea" id="RHEA:40431"/>
        <dbReference type="ChEBI" id="CHEBI:15377"/>
        <dbReference type="ChEBI" id="CHEBI:15378"/>
        <dbReference type="ChEBI" id="CHEBI:32395"/>
        <dbReference type="ChEBI" id="CHEBI:73004"/>
        <dbReference type="ChEBI" id="CHEBI:73009"/>
    </reaction>
    <physiologicalReaction direction="left-to-right" evidence="14">
        <dbReference type="Rhea" id="RHEA:40432"/>
    </physiologicalReaction>
</comment>
<protein>
    <recommendedName>
        <fullName evidence="20">Phospholipase A2</fullName>
        <ecNumber evidence="20">3.1.1.4</ecNumber>
    </recommendedName>
</protein>
<evidence type="ECO:0000259" key="21">
    <source>
        <dbReference type="SMART" id="SM00085"/>
    </source>
</evidence>
<evidence type="ECO:0000256" key="4">
    <source>
        <dbReference type="ARBA" id="ARBA00022525"/>
    </source>
</evidence>
<evidence type="ECO:0000256" key="10">
    <source>
        <dbReference type="ARBA" id="ARBA00048015"/>
    </source>
</evidence>
<sequence length="143" mass="16001">MKVLLLAAIMAFGLLGTDGAKWNLDRMILKAVGREAASAFGDYGCNCGYRQKGAPVDATDRCCAAHNCCYRRAANVGCKTKETLYKIDYHWKDIKCSPQDYCPAQVCECDKALAHCFAVHKSSYNRKYQYYSERNCRGVSPKC</sequence>
<evidence type="ECO:0000256" key="6">
    <source>
        <dbReference type="ARBA" id="ARBA00023157"/>
    </source>
</evidence>
<evidence type="ECO:0000256" key="2">
    <source>
        <dbReference type="ARBA" id="ARBA00004613"/>
    </source>
</evidence>
<comment type="catalytic activity">
    <reaction evidence="9">
        <text>a 1,2-diacyl-sn-glycero-3-phosphoethanolamine + H2O = a 1-acyl-sn-glycero-3-phosphoethanolamine + a fatty acid + H(+)</text>
        <dbReference type="Rhea" id="RHEA:44604"/>
        <dbReference type="ChEBI" id="CHEBI:15377"/>
        <dbReference type="ChEBI" id="CHEBI:15378"/>
        <dbReference type="ChEBI" id="CHEBI:28868"/>
        <dbReference type="ChEBI" id="CHEBI:64381"/>
        <dbReference type="ChEBI" id="CHEBI:64612"/>
    </reaction>
    <physiologicalReaction direction="left-to-right" evidence="9">
        <dbReference type="Rhea" id="RHEA:44605"/>
    </physiologicalReaction>
</comment>
<dbReference type="PRINTS" id="PR00389">
    <property type="entry name" value="PHPHLIPASEA2"/>
</dbReference>
<comment type="catalytic activity">
    <reaction evidence="10">
        <text>1-hexadecanoyl-2-(9Z-octadecenoyl)-sn-glycero-3-phospho-(1'-sn-glycerol) + H2O = 1-hexadecanoyl-sn-glycero-3-phospho-(1'-sn-glycerol) + (9Z)-octadecenoate + H(+)</text>
        <dbReference type="Rhea" id="RHEA:40919"/>
        <dbReference type="ChEBI" id="CHEBI:15377"/>
        <dbReference type="ChEBI" id="CHEBI:15378"/>
        <dbReference type="ChEBI" id="CHEBI:30823"/>
        <dbReference type="ChEBI" id="CHEBI:72841"/>
        <dbReference type="ChEBI" id="CHEBI:75158"/>
    </reaction>
    <physiologicalReaction direction="left-to-right" evidence="10">
        <dbReference type="Rhea" id="RHEA:40920"/>
    </physiologicalReaction>
</comment>
<dbReference type="CDD" id="cd00125">
    <property type="entry name" value="PLA2c"/>
    <property type="match status" value="1"/>
</dbReference>
<evidence type="ECO:0000256" key="7">
    <source>
        <dbReference type="ARBA" id="ARBA00023408"/>
    </source>
</evidence>
<dbReference type="InterPro" id="IPR033113">
    <property type="entry name" value="PLA2_histidine"/>
</dbReference>
<feature type="chain" id="PRO_5044990437" description="Phospholipase A2" evidence="20">
    <location>
        <begin position="20"/>
        <end position="143"/>
    </location>
</feature>
<dbReference type="PANTHER" id="PTHR11716:SF9">
    <property type="entry name" value="PHOSPHOLIPASE A2, MEMBRANE ASSOCIATED"/>
    <property type="match status" value="1"/>
</dbReference>
<evidence type="ECO:0000256" key="14">
    <source>
        <dbReference type="ARBA" id="ARBA00048541"/>
    </source>
</evidence>
<dbReference type="Pfam" id="PF00068">
    <property type="entry name" value="Phospholip_A2_1"/>
    <property type="match status" value="1"/>
</dbReference>
<comment type="catalytic activity">
    <reaction evidence="7">
        <text>1-hexadecanoyl-2-(9Z,12Z-octadecadienoyl)-sn-glycero-3-phosphocholine + H2O = (9Z,12Z)-octadecadienoate + 1-hexadecanoyl-sn-glycero-3-phosphocholine + H(+)</text>
        <dbReference type="Rhea" id="RHEA:40811"/>
        <dbReference type="ChEBI" id="CHEBI:15377"/>
        <dbReference type="ChEBI" id="CHEBI:15378"/>
        <dbReference type="ChEBI" id="CHEBI:30245"/>
        <dbReference type="ChEBI" id="CHEBI:72998"/>
        <dbReference type="ChEBI" id="CHEBI:73002"/>
    </reaction>
    <physiologicalReaction direction="left-to-right" evidence="7">
        <dbReference type="Rhea" id="RHEA:40812"/>
    </physiologicalReaction>
</comment>
<evidence type="ECO:0000256" key="12">
    <source>
        <dbReference type="ARBA" id="ARBA00048221"/>
    </source>
</evidence>
<keyword evidence="5" id="KW-0081">Bacteriolytic enzyme</keyword>
<dbReference type="Proteomes" id="UP001652624">
    <property type="component" value="Chromosome 11"/>
</dbReference>
<evidence type="ECO:0000256" key="20">
    <source>
        <dbReference type="RuleBase" id="RU361236"/>
    </source>
</evidence>
<keyword evidence="20" id="KW-0106">Calcium</keyword>
<evidence type="ECO:0000256" key="13">
    <source>
        <dbReference type="ARBA" id="ARBA00048227"/>
    </source>
</evidence>
<dbReference type="InterPro" id="IPR033112">
    <property type="entry name" value="PLA2_Asp_AS"/>
</dbReference>
<feature type="domain" description="Phospholipase A2-like central" evidence="21">
    <location>
        <begin position="20"/>
        <end position="137"/>
    </location>
</feature>
<dbReference type="SUPFAM" id="SSF48619">
    <property type="entry name" value="Phospholipase A2, PLA2"/>
    <property type="match status" value="1"/>
</dbReference>
<comment type="catalytic activity">
    <reaction evidence="13">
        <text>1,2-dihexadecanoyl-sn-glycero-3-phosphocholine + H2O = 1-hexadecanoyl-sn-glycero-3-phosphocholine + hexadecanoate + H(+)</text>
        <dbReference type="Rhea" id="RHEA:41223"/>
        <dbReference type="ChEBI" id="CHEBI:7896"/>
        <dbReference type="ChEBI" id="CHEBI:15377"/>
        <dbReference type="ChEBI" id="CHEBI:15378"/>
        <dbReference type="ChEBI" id="CHEBI:72998"/>
        <dbReference type="ChEBI" id="CHEBI:72999"/>
    </reaction>
    <physiologicalReaction direction="left-to-right" evidence="13">
        <dbReference type="Rhea" id="RHEA:41224"/>
    </physiologicalReaction>
</comment>
<organism evidence="22 23">
    <name type="scientific">Erinaceus europaeus</name>
    <name type="common">Western European hedgehog</name>
    <dbReference type="NCBI Taxonomy" id="9365"/>
    <lineage>
        <taxon>Eukaryota</taxon>
        <taxon>Metazoa</taxon>
        <taxon>Chordata</taxon>
        <taxon>Craniata</taxon>
        <taxon>Vertebrata</taxon>
        <taxon>Euteleostomi</taxon>
        <taxon>Mammalia</taxon>
        <taxon>Eutheria</taxon>
        <taxon>Laurasiatheria</taxon>
        <taxon>Eulipotyphla</taxon>
        <taxon>Erinaceidae</taxon>
        <taxon>Erinaceinae</taxon>
        <taxon>Erinaceus</taxon>
    </lineage>
</organism>
<keyword evidence="20" id="KW-0732">Signal</keyword>
<reference evidence="23" key="1">
    <citation type="submission" date="2025-08" db="UniProtKB">
        <authorList>
            <consortium name="RefSeq"/>
        </authorList>
    </citation>
    <scope>IDENTIFICATION</scope>
</reference>
<comment type="subcellular location">
    <subcellularLocation>
        <location evidence="1">Mitochondrion outer membrane</location>
        <topology evidence="1">Peripheral membrane protein</topology>
    </subcellularLocation>
    <subcellularLocation>
        <location evidence="2 20">Secreted</location>
    </subcellularLocation>
</comment>
<dbReference type="Gene3D" id="1.20.90.10">
    <property type="entry name" value="Phospholipase A2 domain"/>
    <property type="match status" value="1"/>
</dbReference>
<keyword evidence="20" id="KW-0443">Lipid metabolism</keyword>
<dbReference type="GeneID" id="132541161"/>
<evidence type="ECO:0000313" key="22">
    <source>
        <dbReference type="Proteomes" id="UP001652624"/>
    </source>
</evidence>
<keyword evidence="20" id="KW-0378">Hydrolase</keyword>
<keyword evidence="22" id="KW-1185">Reference proteome</keyword>
<evidence type="ECO:0000256" key="9">
    <source>
        <dbReference type="ARBA" id="ARBA00036775"/>
    </source>
</evidence>
<dbReference type="InterPro" id="IPR036444">
    <property type="entry name" value="PLipase_A2_dom_sf"/>
</dbReference>
<evidence type="ECO:0000256" key="5">
    <source>
        <dbReference type="ARBA" id="ARBA00022638"/>
    </source>
</evidence>
<comment type="catalytic activity">
    <reaction evidence="20">
        <text>a 1,2-diacyl-sn-glycero-3-phosphocholine + H2O = a 1-acyl-sn-glycero-3-phosphocholine + a fatty acid + H(+)</text>
        <dbReference type="Rhea" id="RHEA:15801"/>
        <dbReference type="ChEBI" id="CHEBI:15377"/>
        <dbReference type="ChEBI" id="CHEBI:15378"/>
        <dbReference type="ChEBI" id="CHEBI:28868"/>
        <dbReference type="ChEBI" id="CHEBI:57643"/>
        <dbReference type="ChEBI" id="CHEBI:58168"/>
        <dbReference type="EC" id="3.1.1.4"/>
    </reaction>
</comment>
<comment type="catalytic activity">
    <reaction evidence="18">
        <text>1-hexadecanoyl-2-(9Z-octadecenoyl)-sn-glycero-3-phosphoglycerol + H2O = 1-hexadecanoyl-sn-glycero-3-phosphoglycerol + (9Z)-octadecenoate + H(+)</text>
        <dbReference type="Rhea" id="RHEA:44524"/>
        <dbReference type="ChEBI" id="CHEBI:15377"/>
        <dbReference type="ChEBI" id="CHEBI:15378"/>
        <dbReference type="ChEBI" id="CHEBI:30823"/>
        <dbReference type="ChEBI" id="CHEBI:84472"/>
        <dbReference type="ChEBI" id="CHEBI:84475"/>
    </reaction>
    <physiologicalReaction direction="left-to-right" evidence="18">
        <dbReference type="Rhea" id="RHEA:44525"/>
    </physiologicalReaction>
</comment>
<keyword evidence="4 20" id="KW-0964">Secreted</keyword>
<dbReference type="InterPro" id="IPR001211">
    <property type="entry name" value="PLA2"/>
</dbReference>
<comment type="catalytic activity">
    <reaction evidence="8">
        <text>1-hexadecanoyl-2-(4Z,7Z,10Z,13Z,16Z,19Z-docosahexaenoyl)-sn-glycero-3-phosphocholine + H2O = (4Z,7Z,10Z,13Z,16Z,19Z)-docosahexaenoate + 1-hexadecanoyl-sn-glycero-3-phosphocholine + H(+)</text>
        <dbReference type="Rhea" id="RHEA:41231"/>
        <dbReference type="ChEBI" id="CHEBI:15377"/>
        <dbReference type="ChEBI" id="CHEBI:15378"/>
        <dbReference type="ChEBI" id="CHEBI:72998"/>
        <dbReference type="ChEBI" id="CHEBI:74963"/>
        <dbReference type="ChEBI" id="CHEBI:77016"/>
    </reaction>
    <physiologicalReaction direction="left-to-right" evidence="8">
        <dbReference type="Rhea" id="RHEA:41232"/>
    </physiologicalReaction>
</comment>
<comment type="cofactor">
    <cofactor evidence="20">
        <name>Ca(2+)</name>
        <dbReference type="ChEBI" id="CHEBI:29108"/>
    </cofactor>
</comment>
<dbReference type="SMART" id="SM00085">
    <property type="entry name" value="PA2c"/>
    <property type="match status" value="1"/>
</dbReference>
<evidence type="ECO:0000256" key="18">
    <source>
        <dbReference type="ARBA" id="ARBA00049282"/>
    </source>
</evidence>
<keyword evidence="6" id="KW-1015">Disulfide bond</keyword>
<dbReference type="InterPro" id="IPR016090">
    <property type="entry name" value="PLA2-like_dom"/>
</dbReference>
<comment type="catalytic activity">
    <reaction evidence="17">
        <text>1-hexadecanoyl-2-(9Z,12Z-octadecadienoyl)-sn-glycero-3-phosphoethanolamine + H2O = 1-hexadecanoyl-sn-glycero-3-phosphoethanolamine + (9Z,12Z)-octadecadienoate + H(+)</text>
        <dbReference type="Rhea" id="RHEA:40815"/>
        <dbReference type="ChEBI" id="CHEBI:15377"/>
        <dbReference type="ChEBI" id="CHEBI:15378"/>
        <dbReference type="ChEBI" id="CHEBI:30245"/>
        <dbReference type="ChEBI" id="CHEBI:73004"/>
        <dbReference type="ChEBI" id="CHEBI:73008"/>
    </reaction>
    <physiologicalReaction direction="left-to-right" evidence="17">
        <dbReference type="Rhea" id="RHEA:40816"/>
    </physiologicalReaction>
</comment>
<evidence type="ECO:0000256" key="17">
    <source>
        <dbReference type="ARBA" id="ARBA00049039"/>
    </source>
</evidence>
<evidence type="ECO:0000256" key="1">
    <source>
        <dbReference type="ARBA" id="ARBA00004450"/>
    </source>
</evidence>
<gene>
    <name evidence="23" type="primary">LOC132541161</name>
</gene>
<evidence type="ECO:0000256" key="15">
    <source>
        <dbReference type="ARBA" id="ARBA00048613"/>
    </source>
</evidence>
<evidence type="ECO:0000256" key="16">
    <source>
        <dbReference type="ARBA" id="ARBA00048699"/>
    </source>
</evidence>
<feature type="signal peptide" evidence="20">
    <location>
        <begin position="1"/>
        <end position="19"/>
    </location>
</feature>
<proteinExistence type="inferred from homology"/>
<evidence type="ECO:0000256" key="8">
    <source>
        <dbReference type="ARBA" id="ARBA00036719"/>
    </source>
</evidence>
<evidence type="ECO:0000256" key="19">
    <source>
        <dbReference type="RuleBase" id="RU003654"/>
    </source>
</evidence>
<comment type="catalytic activity">
    <reaction evidence="15">
        <text>1-hexadecanoyl-2-(9Z-octadecenoyl)-sn-glycero-3-phosphoethanolamine + H2O = 1-hexadecanoyl-sn-glycero-3-phosphoethanolamine + (9Z)-octadecenoate + H(+)</text>
        <dbReference type="Rhea" id="RHEA:40911"/>
        <dbReference type="ChEBI" id="CHEBI:15377"/>
        <dbReference type="ChEBI" id="CHEBI:15378"/>
        <dbReference type="ChEBI" id="CHEBI:30823"/>
        <dbReference type="ChEBI" id="CHEBI:73004"/>
        <dbReference type="ChEBI" id="CHEBI:73007"/>
    </reaction>
    <physiologicalReaction direction="left-to-right" evidence="15">
        <dbReference type="Rhea" id="RHEA:40912"/>
    </physiologicalReaction>
</comment>
<comment type="catalytic activity">
    <reaction evidence="16">
        <text>1-hexadecanoyl-2-(9Z-octadecenoyl)-sn-glycero-3-phosphocholine + H2O = 1-hexadecanoyl-sn-glycero-3-phosphocholine + (9Z)-octadecenoate + H(+)</text>
        <dbReference type="Rhea" id="RHEA:38779"/>
        <dbReference type="ChEBI" id="CHEBI:15377"/>
        <dbReference type="ChEBI" id="CHEBI:15378"/>
        <dbReference type="ChEBI" id="CHEBI:30823"/>
        <dbReference type="ChEBI" id="CHEBI:72998"/>
        <dbReference type="ChEBI" id="CHEBI:73001"/>
    </reaction>
    <physiologicalReaction direction="left-to-right" evidence="16">
        <dbReference type="Rhea" id="RHEA:38780"/>
    </physiologicalReaction>
</comment>
<comment type="catalytic activity">
    <reaction evidence="11">
        <text>1,2-dihexadecanoyl-sn-glycero-3-phospho-(1'-sn-glycerol) + H2O = 1-hexadecanoyl-sn-glycero-3-phospho-(1'-sn-glycerol) + hexadecanoate + H(+)</text>
        <dbReference type="Rhea" id="RHEA:45472"/>
        <dbReference type="ChEBI" id="CHEBI:7896"/>
        <dbReference type="ChEBI" id="CHEBI:15377"/>
        <dbReference type="ChEBI" id="CHEBI:15378"/>
        <dbReference type="ChEBI" id="CHEBI:72829"/>
        <dbReference type="ChEBI" id="CHEBI:75158"/>
    </reaction>
    <physiologicalReaction direction="left-to-right" evidence="11">
        <dbReference type="Rhea" id="RHEA:45473"/>
    </physiologicalReaction>
</comment>
<comment type="similarity">
    <text evidence="3 19">Belongs to the phospholipase A2 family.</text>
</comment>
<evidence type="ECO:0000256" key="11">
    <source>
        <dbReference type="ARBA" id="ARBA00048080"/>
    </source>
</evidence>